<proteinExistence type="predicted"/>
<gene>
    <name evidence="2" type="ORF">ATK78_0683</name>
</gene>
<dbReference type="Proteomes" id="UP000295620">
    <property type="component" value="Unassembled WGS sequence"/>
</dbReference>
<dbReference type="OrthoDB" id="680331at2"/>
<accession>A0A4R6T215</accession>
<keyword evidence="1" id="KW-0175">Coiled coil</keyword>
<evidence type="ECO:0000256" key="1">
    <source>
        <dbReference type="SAM" id="Coils"/>
    </source>
</evidence>
<feature type="coiled-coil region" evidence="1">
    <location>
        <begin position="220"/>
        <end position="247"/>
    </location>
</feature>
<organism evidence="2 3">
    <name type="scientific">Pedobacter metabolipauper</name>
    <dbReference type="NCBI Taxonomy" id="425513"/>
    <lineage>
        <taxon>Bacteria</taxon>
        <taxon>Pseudomonadati</taxon>
        <taxon>Bacteroidota</taxon>
        <taxon>Sphingobacteriia</taxon>
        <taxon>Sphingobacteriales</taxon>
        <taxon>Sphingobacteriaceae</taxon>
        <taxon>Pedobacter</taxon>
    </lineage>
</organism>
<comment type="caution">
    <text evidence="2">The sequence shown here is derived from an EMBL/GenBank/DDBJ whole genome shotgun (WGS) entry which is preliminary data.</text>
</comment>
<reference evidence="2 3" key="1">
    <citation type="submission" date="2019-03" db="EMBL/GenBank/DDBJ databases">
        <title>Genomic Encyclopedia of Archaeal and Bacterial Type Strains, Phase II (KMG-II): from individual species to whole genera.</title>
        <authorList>
            <person name="Goeker M."/>
        </authorList>
    </citation>
    <scope>NUCLEOTIDE SEQUENCE [LARGE SCALE GENOMIC DNA]</scope>
    <source>
        <strain evidence="2 3">DSM 19035</strain>
    </source>
</reference>
<evidence type="ECO:0000313" key="3">
    <source>
        <dbReference type="Proteomes" id="UP000295620"/>
    </source>
</evidence>
<keyword evidence="3" id="KW-1185">Reference proteome</keyword>
<sequence>MKQILLLMNLVLLCSTGYSQNSIPLNAGNVGIGTTSPQGVLHVSGPGIFLDAPYILSGTGLIIAANTGSRSSTSGAQIEFAIPANTDGTNSWGQARIITVAGSNINANATGKMILGTRRHYDKLGTGKQWYYGEDIVIDGNGFVGIGTLNPQEALSVNGKIRAHEIKVETANWPDYVFANDYQLPSLLEIEKHIKQNGHLPGIPSAEEIKTNGVDLGDMNAKLLKKIEELTLYIISLEKRVKSIESKEVTSGN</sequence>
<evidence type="ECO:0000313" key="2">
    <source>
        <dbReference type="EMBL" id="TDQ11560.1"/>
    </source>
</evidence>
<dbReference type="EMBL" id="SNYC01000003">
    <property type="protein sequence ID" value="TDQ11560.1"/>
    <property type="molecule type" value="Genomic_DNA"/>
</dbReference>
<dbReference type="RefSeq" id="WP_133574623.1">
    <property type="nucleotide sequence ID" value="NZ_SNYC01000003.1"/>
</dbReference>
<dbReference type="AlphaFoldDB" id="A0A4R6T215"/>
<evidence type="ECO:0008006" key="4">
    <source>
        <dbReference type="Google" id="ProtNLM"/>
    </source>
</evidence>
<protein>
    <recommendedName>
        <fullName evidence="4">Endosialidase-like protein</fullName>
    </recommendedName>
</protein>
<name>A0A4R6T215_9SPHI</name>